<sequence>MSTEQSSASNEETINCVVGAISGRDNAQITCSIESPSSEIFGSFTSDHLASSASFLTIFLALVTTLYTIWRYRRDSESQQMQIQTEKNKLHKLDQLQKIEKFYGPFNALREESFILYQHFALEEKARLKEDGKSFRTLTYLTEIDESGFVGIEKLAPQDQSILKNILQISDKSLELIESHGGYIDNSALHTLLGKLAAHFRIIKLAADGELEGLSETLKDIVFPREIDGAIDNEIAKIENSINQNNTQKKYCPNETVKFYDENSHQYALKTKKADMSAVYGIFTSYIPKGAKILDAGCGVGRDTKYFIESGYKVRSFDASKTMVEICNEYPFAYCERLTFSEIEFGPIFDAVWASASLLHLNSNEIETALSKLWQCLKTNGYLYFSLKETYSEIDSRKYFVHEEDKLTTLLLNVLEMRLVKYWETPSSINKEDRFKNYIYKKV</sequence>
<evidence type="ECO:0000256" key="1">
    <source>
        <dbReference type="SAM" id="Phobius"/>
    </source>
</evidence>
<keyword evidence="1" id="KW-1133">Transmembrane helix</keyword>
<keyword evidence="1" id="KW-0812">Transmembrane</keyword>
<dbReference type="RefSeq" id="WP_091714789.1">
    <property type="nucleotide sequence ID" value="NZ_FOSH01000014.1"/>
</dbReference>
<dbReference type="InterPro" id="IPR029063">
    <property type="entry name" value="SAM-dependent_MTases_sf"/>
</dbReference>
<name>A0A1I4ADG2_9GAMM</name>
<proteinExistence type="predicted"/>
<reference evidence="4" key="1">
    <citation type="submission" date="2016-10" db="EMBL/GenBank/DDBJ databases">
        <authorList>
            <person name="Varghese N."/>
            <person name="Submissions S."/>
        </authorList>
    </citation>
    <scope>NUCLEOTIDE SEQUENCE [LARGE SCALE GENOMIC DNA]</scope>
    <source>
        <strain evidence="4">DSM 11578</strain>
    </source>
</reference>
<dbReference type="Pfam" id="PF08241">
    <property type="entry name" value="Methyltransf_11"/>
    <property type="match status" value="1"/>
</dbReference>
<dbReference type="GO" id="GO:0032259">
    <property type="term" value="P:methylation"/>
    <property type="evidence" value="ECO:0007669"/>
    <property type="project" value="UniProtKB-KW"/>
</dbReference>
<dbReference type="SUPFAM" id="SSF53335">
    <property type="entry name" value="S-adenosyl-L-methionine-dependent methyltransferases"/>
    <property type="match status" value="1"/>
</dbReference>
<dbReference type="STRING" id="45496.SAMN04488079_11410"/>
<dbReference type="InterPro" id="IPR013216">
    <property type="entry name" value="Methyltransf_11"/>
</dbReference>
<keyword evidence="3" id="KW-0489">Methyltransferase</keyword>
<keyword evidence="1" id="KW-0472">Membrane</keyword>
<dbReference type="CDD" id="cd02440">
    <property type="entry name" value="AdoMet_MTases"/>
    <property type="match status" value="1"/>
</dbReference>
<feature type="domain" description="Methyltransferase type 11" evidence="2">
    <location>
        <begin position="294"/>
        <end position="385"/>
    </location>
</feature>
<evidence type="ECO:0000259" key="2">
    <source>
        <dbReference type="Pfam" id="PF08241"/>
    </source>
</evidence>
<organism evidence="3 4">
    <name type="scientific">Methylophaga sulfidovorans</name>
    <dbReference type="NCBI Taxonomy" id="45496"/>
    <lineage>
        <taxon>Bacteria</taxon>
        <taxon>Pseudomonadati</taxon>
        <taxon>Pseudomonadota</taxon>
        <taxon>Gammaproteobacteria</taxon>
        <taxon>Thiotrichales</taxon>
        <taxon>Piscirickettsiaceae</taxon>
        <taxon>Methylophaga</taxon>
    </lineage>
</organism>
<gene>
    <name evidence="3" type="ORF">SAMN04488079_11410</name>
</gene>
<keyword evidence="4" id="KW-1185">Reference proteome</keyword>
<dbReference type="PANTHER" id="PTHR43861">
    <property type="entry name" value="TRANS-ACONITATE 2-METHYLTRANSFERASE-RELATED"/>
    <property type="match status" value="1"/>
</dbReference>
<evidence type="ECO:0000313" key="3">
    <source>
        <dbReference type="EMBL" id="SFK54001.1"/>
    </source>
</evidence>
<dbReference type="OrthoDB" id="6824364at2"/>
<dbReference type="EMBL" id="FOSH01000014">
    <property type="protein sequence ID" value="SFK54001.1"/>
    <property type="molecule type" value="Genomic_DNA"/>
</dbReference>
<dbReference type="PANTHER" id="PTHR43861:SF1">
    <property type="entry name" value="TRANS-ACONITATE 2-METHYLTRANSFERASE"/>
    <property type="match status" value="1"/>
</dbReference>
<protein>
    <submittedName>
        <fullName evidence="3">Methyltransferase domain-containing protein</fullName>
    </submittedName>
</protein>
<feature type="transmembrane region" description="Helical" evidence="1">
    <location>
        <begin position="49"/>
        <end position="70"/>
    </location>
</feature>
<dbReference type="AlphaFoldDB" id="A0A1I4ADG2"/>
<dbReference type="GO" id="GO:0008757">
    <property type="term" value="F:S-adenosylmethionine-dependent methyltransferase activity"/>
    <property type="evidence" value="ECO:0007669"/>
    <property type="project" value="InterPro"/>
</dbReference>
<dbReference type="Proteomes" id="UP000198924">
    <property type="component" value="Unassembled WGS sequence"/>
</dbReference>
<accession>A0A1I4ADG2</accession>
<keyword evidence="3" id="KW-0808">Transferase</keyword>
<evidence type="ECO:0000313" key="4">
    <source>
        <dbReference type="Proteomes" id="UP000198924"/>
    </source>
</evidence>
<dbReference type="Gene3D" id="3.40.50.150">
    <property type="entry name" value="Vaccinia Virus protein VP39"/>
    <property type="match status" value="1"/>
</dbReference>